<protein>
    <submittedName>
        <fullName evidence="1">Unannotated protein</fullName>
    </submittedName>
</protein>
<proteinExistence type="predicted"/>
<dbReference type="EMBL" id="CAEZTS010000074">
    <property type="protein sequence ID" value="CAB4579935.1"/>
    <property type="molecule type" value="Genomic_DNA"/>
</dbReference>
<name>A0A6J6EX06_9ZZZZ</name>
<accession>A0A6J6EX06</accession>
<sequence>MSDDRPQRLLSDMRGVRYGEVLAVHARGDKLFAEVWGTQLLHDCPADWWNSLNAGELAKEMGALMVKLNGPRYWTLDGFGTKVDVVEPVIRELRGMPMRRIAEVELGDNPAAVPYTERHVNRGAVFFFDAGRTVHELVDPRGRAFVMQAYCVGVDSTLTVESLDSLGQRLSLPDGWSFRTRTLDEDLVVDTTAHVATVVQDELENTYTLP</sequence>
<gene>
    <name evidence="1" type="ORF">UFOPK1722_00952</name>
</gene>
<dbReference type="AlphaFoldDB" id="A0A6J6EX06"/>
<organism evidence="1">
    <name type="scientific">freshwater metagenome</name>
    <dbReference type="NCBI Taxonomy" id="449393"/>
    <lineage>
        <taxon>unclassified sequences</taxon>
        <taxon>metagenomes</taxon>
        <taxon>ecological metagenomes</taxon>
    </lineage>
</organism>
<evidence type="ECO:0000313" key="1">
    <source>
        <dbReference type="EMBL" id="CAB4579935.1"/>
    </source>
</evidence>
<reference evidence="1" key="1">
    <citation type="submission" date="2020-05" db="EMBL/GenBank/DDBJ databases">
        <authorList>
            <person name="Chiriac C."/>
            <person name="Salcher M."/>
            <person name="Ghai R."/>
            <person name="Kavagutti S V."/>
        </authorList>
    </citation>
    <scope>NUCLEOTIDE SEQUENCE</scope>
</reference>